<protein>
    <submittedName>
        <fullName evidence="2">DUF4179 domain-containing protein</fullName>
    </submittedName>
</protein>
<dbReference type="EMBL" id="JBBNPS010000010">
    <property type="protein sequence ID" value="MEQ3353637.1"/>
    <property type="molecule type" value="Genomic_DNA"/>
</dbReference>
<feature type="transmembrane region" description="Helical" evidence="1">
    <location>
        <begin position="44"/>
        <end position="66"/>
    </location>
</feature>
<keyword evidence="3" id="KW-1185">Reference proteome</keyword>
<dbReference type="Proteomes" id="UP001481872">
    <property type="component" value="Unassembled WGS sequence"/>
</dbReference>
<keyword evidence="1" id="KW-0812">Transmembrane</keyword>
<comment type="caution">
    <text evidence="2">The sequence shown here is derived from an EMBL/GenBank/DDBJ whole genome shotgun (WGS) entry which is preliminary data.</text>
</comment>
<accession>A0ABV1J617</accession>
<dbReference type="RefSeq" id="WP_349053905.1">
    <property type="nucleotide sequence ID" value="NZ_JBBNPS010000010.1"/>
</dbReference>
<organism evidence="2 3">
    <name type="scientific">Aedoeadaptatus acetigenes</name>
    <dbReference type="NCBI Taxonomy" id="2981723"/>
    <lineage>
        <taxon>Bacteria</taxon>
        <taxon>Bacillati</taxon>
        <taxon>Bacillota</taxon>
        <taxon>Tissierellia</taxon>
        <taxon>Tissierellales</taxon>
        <taxon>Peptoniphilaceae</taxon>
        <taxon>Aedoeadaptatus</taxon>
    </lineage>
</organism>
<name>A0ABV1J617_9FIRM</name>
<reference evidence="2 3" key="1">
    <citation type="submission" date="2024-04" db="EMBL/GenBank/DDBJ databases">
        <title>Human intestinal bacterial collection.</title>
        <authorList>
            <person name="Pauvert C."/>
            <person name="Hitch T.C.A."/>
            <person name="Clavel T."/>
        </authorList>
    </citation>
    <scope>NUCLEOTIDE SEQUENCE [LARGE SCALE GENOMIC DNA]</scope>
    <source>
        <strain evidence="2 3">CLA-SR-H026</strain>
    </source>
</reference>
<gene>
    <name evidence="2" type="ORF">AAA081_04885</name>
</gene>
<sequence>MKDNLYDRLNDMKIEYEEVPLKDFERENLKKAVKKLKRNNKRQLFVRKTGAIAAILLLAFGMTNYASDGYVLAKTREITDNITLSLSSAMGLSADVDQYSVNISEPFEIDGKKYVLDKIMAEDNNLYTVLLSFNGPGEKLSEGANLTELKVNGKKVSVLGSSGQEGNLPGNPNINVISLKYSLKNPLPKEGTAQLEFIFDTLLGNSKKISITTHVDMAKMKMEKRIIAKDFAVPDSNGIMIKEFAMSPASQKMILTYPPSAKDTIFSVKAKDSKGRLVYFETIEADKNTSTLYFSPVTSEVTADELLNDITSLKCQLYKAELPNRSGKESNKEEAIGDEFTFDLSASK</sequence>
<keyword evidence="1" id="KW-0472">Membrane</keyword>
<evidence type="ECO:0000313" key="3">
    <source>
        <dbReference type="Proteomes" id="UP001481872"/>
    </source>
</evidence>
<evidence type="ECO:0000256" key="1">
    <source>
        <dbReference type="SAM" id="Phobius"/>
    </source>
</evidence>
<proteinExistence type="predicted"/>
<keyword evidence="1" id="KW-1133">Transmembrane helix</keyword>
<evidence type="ECO:0000313" key="2">
    <source>
        <dbReference type="EMBL" id="MEQ3353637.1"/>
    </source>
</evidence>